<sequence>GPSWLNGTSASICDRRMLAFSKTTRSGQSSSAPATPGSFIRSPLARAPNTFGLAAQTLASRLSRSQAWSPARPL</sequence>
<reference evidence="1" key="1">
    <citation type="submission" date="2011-11" db="EMBL/GenBank/DDBJ databases">
        <title>The Genome Sequence of Fusarium oxysporum Cotton.</title>
        <authorList>
            <consortium name="The Broad Institute Genome Sequencing Platform"/>
            <person name="Ma L.-J."/>
            <person name="Gale L.R."/>
            <person name="Schwartz D.C."/>
            <person name="Zhou S."/>
            <person name="Corby-Kistler H."/>
            <person name="Young S.K."/>
            <person name="Zeng Q."/>
            <person name="Gargeya S."/>
            <person name="Fitzgerald M."/>
            <person name="Haas B."/>
            <person name="Abouelleil A."/>
            <person name="Alvarado L."/>
            <person name="Arachchi H.M."/>
            <person name="Berlin A."/>
            <person name="Brown A."/>
            <person name="Chapman S.B."/>
            <person name="Chen Z."/>
            <person name="Dunbar C."/>
            <person name="Freedman E."/>
            <person name="Gearin G."/>
            <person name="Goldberg J."/>
            <person name="Griggs A."/>
            <person name="Gujja S."/>
            <person name="Heiman D."/>
            <person name="Howarth C."/>
            <person name="Larson L."/>
            <person name="Lui A."/>
            <person name="MacDonald P.J.P."/>
            <person name="Montmayeur A."/>
            <person name="Murphy C."/>
            <person name="Neiman D."/>
            <person name="Pearson M."/>
            <person name="Priest M."/>
            <person name="Roberts A."/>
            <person name="Saif S."/>
            <person name="Shea T."/>
            <person name="Shenoy N."/>
            <person name="Sisk P."/>
            <person name="Stolte C."/>
            <person name="Sykes S."/>
            <person name="Wortman J."/>
            <person name="Nusbaum C."/>
            <person name="Birren B."/>
        </authorList>
    </citation>
    <scope>NUCLEOTIDE SEQUENCE [LARGE SCALE GENOMIC DNA]</scope>
    <source>
        <strain evidence="1">25433</strain>
    </source>
</reference>
<proteinExistence type="predicted"/>
<dbReference type="AlphaFoldDB" id="X0KFW0"/>
<feature type="non-terminal residue" evidence="1">
    <location>
        <position position="74"/>
    </location>
</feature>
<dbReference type="Proteomes" id="UP000030701">
    <property type="component" value="Unassembled WGS sequence"/>
</dbReference>
<dbReference type="HOGENOM" id="CLU_2694469_0_0_1"/>
<organism evidence="1">
    <name type="scientific">Fusarium oxysporum f. sp. vasinfectum 25433</name>
    <dbReference type="NCBI Taxonomy" id="1089449"/>
    <lineage>
        <taxon>Eukaryota</taxon>
        <taxon>Fungi</taxon>
        <taxon>Dikarya</taxon>
        <taxon>Ascomycota</taxon>
        <taxon>Pezizomycotina</taxon>
        <taxon>Sordariomycetes</taxon>
        <taxon>Hypocreomycetidae</taxon>
        <taxon>Hypocreales</taxon>
        <taxon>Nectriaceae</taxon>
        <taxon>Fusarium</taxon>
        <taxon>Fusarium oxysporum species complex</taxon>
    </lineage>
</organism>
<gene>
    <name evidence="1" type="ORF">FOTG_19114</name>
</gene>
<accession>X0KFW0</accession>
<reference evidence="1" key="2">
    <citation type="submission" date="2014-03" db="EMBL/GenBank/DDBJ databases">
        <title>The Genome Annotation of Fusarium oxysporum Cotton.</title>
        <authorList>
            <consortium name="The Broad Institute Genomics Platform"/>
            <person name="Ma L.-J."/>
            <person name="Corby-Kistler H."/>
            <person name="Broz K."/>
            <person name="Gale L.R."/>
            <person name="Jonkers W."/>
            <person name="O'Donnell K."/>
            <person name="Ploetz R."/>
            <person name="Steinberg C."/>
            <person name="Schwartz D.C."/>
            <person name="VanEtten H."/>
            <person name="Zhou S."/>
            <person name="Young S.K."/>
            <person name="Zeng Q."/>
            <person name="Gargeya S."/>
            <person name="Fitzgerald M."/>
            <person name="Abouelleil A."/>
            <person name="Alvarado L."/>
            <person name="Chapman S.B."/>
            <person name="Gainer-Dewar J."/>
            <person name="Goldberg J."/>
            <person name="Griggs A."/>
            <person name="Gujja S."/>
            <person name="Hansen M."/>
            <person name="Howarth C."/>
            <person name="Imamovic A."/>
            <person name="Ireland A."/>
            <person name="Larimer J."/>
            <person name="McCowan C."/>
            <person name="Murphy C."/>
            <person name="Pearson M."/>
            <person name="Poon T.W."/>
            <person name="Priest M."/>
            <person name="Roberts A."/>
            <person name="Saif S."/>
            <person name="Shea T."/>
            <person name="Sykes S."/>
            <person name="Wortman J."/>
            <person name="Nusbaum C."/>
            <person name="Birren B."/>
        </authorList>
    </citation>
    <scope>NUCLEOTIDE SEQUENCE</scope>
    <source>
        <strain evidence="1">25433</strain>
    </source>
</reference>
<feature type="non-terminal residue" evidence="1">
    <location>
        <position position="1"/>
    </location>
</feature>
<protein>
    <submittedName>
        <fullName evidence="1">Uncharacterized protein</fullName>
    </submittedName>
</protein>
<evidence type="ECO:0000313" key="1">
    <source>
        <dbReference type="EMBL" id="EXM12383.1"/>
    </source>
</evidence>
<name>X0KFW0_FUSOX</name>
<dbReference type="EMBL" id="KK035606">
    <property type="protein sequence ID" value="EXM12383.1"/>
    <property type="molecule type" value="Genomic_DNA"/>
</dbReference>